<evidence type="ECO:0000313" key="11">
    <source>
        <dbReference type="Proteomes" id="UP001501470"/>
    </source>
</evidence>
<feature type="transmembrane region" description="Helical" evidence="8">
    <location>
        <begin position="6"/>
        <end position="27"/>
    </location>
</feature>
<keyword evidence="4 8" id="KW-1133">Transmembrane helix</keyword>
<comment type="caution">
    <text evidence="10">The sequence shown here is derived from an EMBL/GenBank/DDBJ whole genome shotgun (WGS) entry which is preliminary data.</text>
</comment>
<dbReference type="EMBL" id="BAAAQD010000020">
    <property type="protein sequence ID" value="GAA1548934.1"/>
    <property type="molecule type" value="Genomic_DNA"/>
</dbReference>
<feature type="transmembrane region" description="Helical" evidence="8">
    <location>
        <begin position="132"/>
        <end position="153"/>
    </location>
</feature>
<dbReference type="Gene3D" id="1.20.1530.20">
    <property type="match status" value="1"/>
</dbReference>
<proteinExistence type="predicted"/>
<feature type="transmembrane region" description="Helical" evidence="8">
    <location>
        <begin position="65"/>
        <end position="86"/>
    </location>
</feature>
<keyword evidence="2" id="KW-0813">Transport</keyword>
<evidence type="ECO:0000256" key="3">
    <source>
        <dbReference type="ARBA" id="ARBA00022692"/>
    </source>
</evidence>
<feature type="transmembrane region" description="Helical" evidence="8">
    <location>
        <begin position="315"/>
        <end position="334"/>
    </location>
</feature>
<feature type="domain" description="Cation/H+ exchanger transmembrane" evidence="9">
    <location>
        <begin position="17"/>
        <end position="396"/>
    </location>
</feature>
<dbReference type="InterPro" id="IPR006153">
    <property type="entry name" value="Cation/H_exchanger_TM"/>
</dbReference>
<feature type="region of interest" description="Disordered" evidence="7">
    <location>
        <begin position="639"/>
        <end position="666"/>
    </location>
</feature>
<feature type="transmembrane region" description="Helical" evidence="8">
    <location>
        <begin position="253"/>
        <end position="270"/>
    </location>
</feature>
<reference evidence="10 11" key="1">
    <citation type="journal article" date="2019" name="Int. J. Syst. Evol. Microbiol.">
        <title>The Global Catalogue of Microorganisms (GCM) 10K type strain sequencing project: providing services to taxonomists for standard genome sequencing and annotation.</title>
        <authorList>
            <consortium name="The Broad Institute Genomics Platform"/>
            <consortium name="The Broad Institute Genome Sequencing Center for Infectious Disease"/>
            <person name="Wu L."/>
            <person name="Ma J."/>
        </authorList>
    </citation>
    <scope>NUCLEOTIDE SEQUENCE [LARGE SCALE GENOMIC DNA]</scope>
    <source>
        <strain evidence="10 11">JCM 15933</strain>
    </source>
</reference>
<feature type="transmembrane region" description="Helical" evidence="8">
    <location>
        <begin position="282"/>
        <end position="300"/>
    </location>
</feature>
<protein>
    <submittedName>
        <fullName evidence="10">Cation:proton antiporter</fullName>
    </submittedName>
</protein>
<sequence>MTAHAVGQLLLGLAAIILLARLLGLIARKLGQPAVIGEILAGVLIGPSLFGTTVSDLLFPMDIRGALAGLANVGLVLFMFIVGYEVDLAAVRGRRRAAVSVSIGSVVLPLGMGILLALWLAGHHGVTDVAPFALFIGAAMSVTAFPVLARILTDRDMLRTEVGGLALASGAVDDIIAWTLLAGVVAFGAGGGDVPWQILLAVPYALVMFLVVRPLLRRLLTARDRAGRLTPDILGIMLAGLLLSCWATEAIGVHAIFGAFVFGAVMPRAGGEQLRHETLERLEQVSVLLLLPVFFVIAGLRVDLSTVGATGLTDLALILAVAITGKFAGAYLGARLNRIAPRRAGALATLMNTRGLTEIVILTVGLQLGILDESLFSLMVVMALVTTAMAGPLLAVIYPKTAVERDAAELQRAALGGAGAYRVLALVPAGAAAAPLVSLATDIAARRDPAEVVLSRVLPYAQARVEVGTGLSGDLLAMTSSMAELADLAAPVRQRGPAAPVLARFSADPAAEILTQVGTAEPDVLVVDAGQDGYQALLDAVGPTLVTVVTEPPQSWSAVLVRAGGGSGGSGVSDGEAALRVGAELAAAHGVELIADTGGKPSRRIAAVIEELGARTAPMPDPASALVITAGDTGTAHLRVQGRREPSAKRRITSTTTPTPAGAPQQ</sequence>
<feature type="transmembrane region" description="Helical" evidence="8">
    <location>
        <begin position="419"/>
        <end position="440"/>
    </location>
</feature>
<evidence type="ECO:0000256" key="4">
    <source>
        <dbReference type="ARBA" id="ARBA00022989"/>
    </source>
</evidence>
<keyword evidence="3 8" id="KW-0812">Transmembrane</keyword>
<feature type="transmembrane region" description="Helical" evidence="8">
    <location>
        <begin position="346"/>
        <end position="370"/>
    </location>
</feature>
<accession>A0ABN2BWW8</accession>
<feature type="transmembrane region" description="Helical" evidence="8">
    <location>
        <begin position="196"/>
        <end position="216"/>
    </location>
</feature>
<dbReference type="InterPro" id="IPR050794">
    <property type="entry name" value="CPA2_transporter"/>
</dbReference>
<name>A0ABN2BWW8_9ACTN</name>
<dbReference type="PANTHER" id="PTHR32468:SF0">
    <property type="entry name" value="K(+)_H(+) ANTIPORTER 1"/>
    <property type="match status" value="1"/>
</dbReference>
<evidence type="ECO:0000256" key="2">
    <source>
        <dbReference type="ARBA" id="ARBA00022448"/>
    </source>
</evidence>
<evidence type="ECO:0000313" key="10">
    <source>
        <dbReference type="EMBL" id="GAA1548934.1"/>
    </source>
</evidence>
<dbReference type="Proteomes" id="UP001501470">
    <property type="component" value="Unassembled WGS sequence"/>
</dbReference>
<dbReference type="Pfam" id="PF00999">
    <property type="entry name" value="Na_H_Exchanger"/>
    <property type="match status" value="1"/>
</dbReference>
<keyword evidence="11" id="KW-1185">Reference proteome</keyword>
<evidence type="ECO:0000259" key="9">
    <source>
        <dbReference type="Pfam" id="PF00999"/>
    </source>
</evidence>
<feature type="transmembrane region" description="Helical" evidence="8">
    <location>
        <begin position="98"/>
        <end position="120"/>
    </location>
</feature>
<feature type="transmembrane region" description="Helical" evidence="8">
    <location>
        <begin position="165"/>
        <end position="190"/>
    </location>
</feature>
<dbReference type="PANTHER" id="PTHR32468">
    <property type="entry name" value="CATION/H + ANTIPORTER"/>
    <property type="match status" value="1"/>
</dbReference>
<evidence type="ECO:0000256" key="6">
    <source>
        <dbReference type="ARBA" id="ARBA00023136"/>
    </source>
</evidence>
<keyword evidence="5" id="KW-0406">Ion transport</keyword>
<feature type="transmembrane region" description="Helical" evidence="8">
    <location>
        <begin position="228"/>
        <end position="247"/>
    </location>
</feature>
<feature type="transmembrane region" description="Helical" evidence="8">
    <location>
        <begin position="376"/>
        <end position="398"/>
    </location>
</feature>
<comment type="subcellular location">
    <subcellularLocation>
        <location evidence="1">Membrane</location>
        <topology evidence="1">Multi-pass membrane protein</topology>
    </subcellularLocation>
</comment>
<evidence type="ECO:0000256" key="5">
    <source>
        <dbReference type="ARBA" id="ARBA00023065"/>
    </source>
</evidence>
<organism evidence="10 11">
    <name type="scientific">Dactylosporangium maewongense</name>
    <dbReference type="NCBI Taxonomy" id="634393"/>
    <lineage>
        <taxon>Bacteria</taxon>
        <taxon>Bacillati</taxon>
        <taxon>Actinomycetota</taxon>
        <taxon>Actinomycetes</taxon>
        <taxon>Micromonosporales</taxon>
        <taxon>Micromonosporaceae</taxon>
        <taxon>Dactylosporangium</taxon>
    </lineage>
</organism>
<feature type="transmembrane region" description="Helical" evidence="8">
    <location>
        <begin position="39"/>
        <end position="59"/>
    </location>
</feature>
<gene>
    <name evidence="10" type="ORF">GCM10009827_081680</name>
</gene>
<keyword evidence="6 8" id="KW-0472">Membrane</keyword>
<evidence type="ECO:0000256" key="1">
    <source>
        <dbReference type="ARBA" id="ARBA00004141"/>
    </source>
</evidence>
<dbReference type="InterPro" id="IPR038770">
    <property type="entry name" value="Na+/solute_symporter_sf"/>
</dbReference>
<evidence type="ECO:0000256" key="8">
    <source>
        <dbReference type="SAM" id="Phobius"/>
    </source>
</evidence>
<evidence type="ECO:0000256" key="7">
    <source>
        <dbReference type="SAM" id="MobiDB-lite"/>
    </source>
</evidence>
<dbReference type="RefSeq" id="WP_344508888.1">
    <property type="nucleotide sequence ID" value="NZ_BAAAQD010000020.1"/>
</dbReference>